<dbReference type="AlphaFoldDB" id="A0A7C8JX48"/>
<sequence length="392" mass="43797">MSLDHEEVDVSTNIEVIEMLVAAGANIGLQRPSGSLLQTCITRRAFSKANIAVIKALIYLGADVHAEGGGYKNALDAMRARTCRCQDCNHGREELTQNVSLFDFGLPIPYTFCCAALSLSSRVLVPDSGIMATPRVLNKTIFTPNLYQSIRDLWFSGLPWAAKSPTEEATQRWFSGSKEAKAAFDKLCHLHLNPAISSISPSNFPIKGLTDAEIAAPFVAEIEAAEGSGDAEAKTKTALSFMILLDQIPRNLYRTKETLPLVYTHYDPIAVSLARHITSMPISGSSTRWDLLPGIRHSLPYRQWFYMPLMHSENLADHKNFINILEELKEETKEDEEIVEFMKTMEIFENMHVRIVERFGRYPHRNDGLGRESTNEEKEWLEGGGEKFGVGS</sequence>
<evidence type="ECO:0000256" key="1">
    <source>
        <dbReference type="SAM" id="Coils"/>
    </source>
</evidence>
<comment type="caution">
    <text evidence="3">The sequence shown here is derived from an EMBL/GenBank/DDBJ whole genome shotgun (WGS) entry which is preliminary data.</text>
</comment>
<dbReference type="EMBL" id="WIQZ01000004">
    <property type="protein sequence ID" value="KAF3145727.1"/>
    <property type="molecule type" value="Genomic_DNA"/>
</dbReference>
<protein>
    <submittedName>
        <fullName evidence="3">Uncharacterized protein</fullName>
    </submittedName>
</protein>
<name>A0A7C8JX48_ORBOL</name>
<organism evidence="3 4">
    <name type="scientific">Orbilia oligospora</name>
    <name type="common">Nematode-trapping fungus</name>
    <name type="synonym">Arthrobotrys oligospora</name>
    <dbReference type="NCBI Taxonomy" id="2813651"/>
    <lineage>
        <taxon>Eukaryota</taxon>
        <taxon>Fungi</taxon>
        <taxon>Dikarya</taxon>
        <taxon>Ascomycota</taxon>
        <taxon>Pezizomycotina</taxon>
        <taxon>Orbiliomycetes</taxon>
        <taxon>Orbiliales</taxon>
        <taxon>Orbiliaceae</taxon>
        <taxon>Orbilia</taxon>
    </lineage>
</organism>
<dbReference type="Proteomes" id="UP000480548">
    <property type="component" value="Unassembled WGS sequence"/>
</dbReference>
<reference evidence="3 4" key="1">
    <citation type="submission" date="2019-06" db="EMBL/GenBank/DDBJ databases">
        <authorList>
            <person name="Palmer J.M."/>
        </authorList>
    </citation>
    <scope>NUCLEOTIDE SEQUENCE [LARGE SCALE GENOMIC DNA]</scope>
    <source>
        <strain evidence="3 4">TWF703</strain>
    </source>
</reference>
<evidence type="ECO:0000313" key="4">
    <source>
        <dbReference type="Proteomes" id="UP000480548"/>
    </source>
</evidence>
<dbReference type="Gene3D" id="1.20.58.320">
    <property type="entry name" value="TPR-like"/>
    <property type="match status" value="1"/>
</dbReference>
<dbReference type="SUPFAM" id="SSF48452">
    <property type="entry name" value="TPR-like"/>
    <property type="match status" value="1"/>
</dbReference>
<accession>A0A7C8JX48</accession>
<proteinExistence type="predicted"/>
<feature type="region of interest" description="Disordered" evidence="2">
    <location>
        <begin position="366"/>
        <end position="392"/>
    </location>
</feature>
<evidence type="ECO:0000313" key="3">
    <source>
        <dbReference type="EMBL" id="KAF3145727.1"/>
    </source>
</evidence>
<dbReference type="InterPro" id="IPR010323">
    <property type="entry name" value="DUF924"/>
</dbReference>
<dbReference type="InterPro" id="IPR011990">
    <property type="entry name" value="TPR-like_helical_dom_sf"/>
</dbReference>
<feature type="compositionally biased region" description="Basic and acidic residues" evidence="2">
    <location>
        <begin position="366"/>
        <end position="385"/>
    </location>
</feature>
<dbReference type="Pfam" id="PF06041">
    <property type="entry name" value="DUF924"/>
    <property type="match status" value="1"/>
</dbReference>
<evidence type="ECO:0000256" key="2">
    <source>
        <dbReference type="SAM" id="MobiDB-lite"/>
    </source>
</evidence>
<dbReference type="Gene3D" id="1.25.40.10">
    <property type="entry name" value="Tetratricopeptide repeat domain"/>
    <property type="match status" value="1"/>
</dbReference>
<keyword evidence="1" id="KW-0175">Coiled coil</keyword>
<feature type="coiled-coil region" evidence="1">
    <location>
        <begin position="315"/>
        <end position="345"/>
    </location>
</feature>
<gene>
    <name evidence="3" type="ORF">TWF703_006869</name>
</gene>